<evidence type="ECO:0000313" key="3">
    <source>
        <dbReference type="Proteomes" id="UP000176740"/>
    </source>
</evidence>
<reference evidence="2 3" key="1">
    <citation type="journal article" date="2016" name="Nat. Commun.">
        <title>Thousands of microbial genomes shed light on interconnected biogeochemical processes in an aquifer system.</title>
        <authorList>
            <person name="Anantharaman K."/>
            <person name="Brown C.T."/>
            <person name="Hug L.A."/>
            <person name="Sharon I."/>
            <person name="Castelle C.J."/>
            <person name="Probst A.J."/>
            <person name="Thomas B.C."/>
            <person name="Singh A."/>
            <person name="Wilkins M.J."/>
            <person name="Karaoz U."/>
            <person name="Brodie E.L."/>
            <person name="Williams K.H."/>
            <person name="Hubbard S.S."/>
            <person name="Banfield J.F."/>
        </authorList>
    </citation>
    <scope>NUCLEOTIDE SEQUENCE [LARGE SCALE GENOMIC DNA]</scope>
</reference>
<comment type="caution">
    <text evidence="2">The sequence shown here is derived from an EMBL/GenBank/DDBJ whole genome shotgun (WGS) entry which is preliminary data.</text>
</comment>
<name>A0A1F5GZT4_9BACT</name>
<proteinExistence type="predicted"/>
<dbReference type="AlphaFoldDB" id="A0A1F5GZT4"/>
<sequence length="358" mass="39619">MVKLYQIAVIKYQMANLTSTVIFSKKALFLLGAIIALLIIIIISSRFIGQFADIFFPPAPIPATVAFGKIPKIDFSEGIKPVGDIHYTVETISGNIENLASSAKVFEISEPIPIFGNLQEAIERAKGAGFRAETSELGGGIIKFVDPQNNSRLLTIETTSQSTTLESQYLNKLEIVTAKLRSTNDAKNTAINFFGSLKLPLKDFPSEKVFLENYKVEMGTLVKSLALADTNLVKVIFTREDIDMLPVISADFNNPPVYALATDKEVVEASYIFGNIQKYKFSTYPLKGTKQAFEDLKMGRGALNKMPTSNVFPIRGVILGYLETKKHQPYLQPVYIFMSDDGFMAYVAAVSDLYTIEN</sequence>
<keyword evidence="1" id="KW-1133">Transmembrane helix</keyword>
<organism evidence="2 3">
    <name type="scientific">Candidatus Curtissbacteria bacterium RIFCSPLOWO2_01_FULL_38_11b</name>
    <dbReference type="NCBI Taxonomy" id="1797725"/>
    <lineage>
        <taxon>Bacteria</taxon>
        <taxon>Candidatus Curtissiibacteriota</taxon>
    </lineage>
</organism>
<gene>
    <name evidence="2" type="ORF">A3A49_01010</name>
</gene>
<keyword evidence="1" id="KW-0812">Transmembrane</keyword>
<keyword evidence="1" id="KW-0472">Membrane</keyword>
<dbReference type="EMBL" id="MFBO01000033">
    <property type="protein sequence ID" value="OGD97378.1"/>
    <property type="molecule type" value="Genomic_DNA"/>
</dbReference>
<dbReference type="Proteomes" id="UP000176740">
    <property type="component" value="Unassembled WGS sequence"/>
</dbReference>
<accession>A0A1F5GZT4</accession>
<protein>
    <submittedName>
        <fullName evidence="2">Uncharacterized protein</fullName>
    </submittedName>
</protein>
<feature type="transmembrane region" description="Helical" evidence="1">
    <location>
        <begin position="27"/>
        <end position="48"/>
    </location>
</feature>
<evidence type="ECO:0000313" key="2">
    <source>
        <dbReference type="EMBL" id="OGD97378.1"/>
    </source>
</evidence>
<evidence type="ECO:0000256" key="1">
    <source>
        <dbReference type="SAM" id="Phobius"/>
    </source>
</evidence>